<dbReference type="EMBL" id="CP046956">
    <property type="protein sequence ID" value="QTM99688.1"/>
    <property type="molecule type" value="Genomic_DNA"/>
</dbReference>
<protein>
    <recommendedName>
        <fullName evidence="1">Helicase Helix-turn-helix domain-containing protein</fullName>
    </recommendedName>
</protein>
<evidence type="ECO:0000313" key="3">
    <source>
        <dbReference type="Proteomes" id="UP000665043"/>
    </source>
</evidence>
<dbReference type="Pfam" id="PF14493">
    <property type="entry name" value="HTH_40"/>
    <property type="match status" value="1"/>
</dbReference>
<proteinExistence type="predicted"/>
<dbReference type="PIRSF" id="PIRSF021350">
    <property type="entry name" value="UCP021350"/>
    <property type="match status" value="1"/>
</dbReference>
<evidence type="ECO:0000313" key="2">
    <source>
        <dbReference type="EMBL" id="QTM99688.1"/>
    </source>
</evidence>
<dbReference type="InterPro" id="IPR008308">
    <property type="entry name" value="YpbB-like"/>
</dbReference>
<feature type="domain" description="Helicase Helix-turn-helix" evidence="1">
    <location>
        <begin position="252"/>
        <end position="340"/>
    </location>
</feature>
<evidence type="ECO:0000259" key="1">
    <source>
        <dbReference type="Pfam" id="PF14493"/>
    </source>
</evidence>
<gene>
    <name evidence="2" type="ORF">ERJ70_10470</name>
</gene>
<organism evidence="2 3">
    <name type="scientific">Sediminibacillus dalangtanensis</name>
    <dbReference type="NCBI Taxonomy" id="2729421"/>
    <lineage>
        <taxon>Bacteria</taxon>
        <taxon>Bacillati</taxon>
        <taxon>Bacillota</taxon>
        <taxon>Bacilli</taxon>
        <taxon>Bacillales</taxon>
        <taxon>Bacillaceae</taxon>
        <taxon>Sediminibacillus</taxon>
    </lineage>
</organism>
<reference evidence="2 3" key="1">
    <citation type="submission" date="2019-12" db="EMBL/GenBank/DDBJ databases">
        <title>The whole genome sequencing of a strain isolated from a Mars analog, Dalangtan Playa.</title>
        <authorList>
            <person name="Huang T."/>
        </authorList>
    </citation>
    <scope>NUCLEOTIDE SEQUENCE [LARGE SCALE GENOMIC DNA]</scope>
    <source>
        <strain evidence="2 3">DP4-553-S</strain>
    </source>
</reference>
<dbReference type="InterPro" id="IPR029491">
    <property type="entry name" value="Helicase_HTH"/>
</dbReference>
<accession>A0ABX7VW42</accession>
<name>A0ABX7VW42_9BACI</name>
<dbReference type="Gene3D" id="1.10.10.1390">
    <property type="entry name" value="ATP-dependent DNA helicase RecQ"/>
    <property type="match status" value="1"/>
</dbReference>
<dbReference type="Proteomes" id="UP000665043">
    <property type="component" value="Chromosome"/>
</dbReference>
<sequence>MLTEIILDSLEKLKQERTSAAVYHLLVGKRSSQTLQDAHIYRLTGYFGIAKGMEKQAFDEEIEKLVSKDYLLQRGDRAVVTQEGMDFLKKSEFKGLLQHYNGLHYDRASDLFYERLSLFIQTAANIKRGNHRFIPVSENQEVLRWMKNYYATTRHRLQESLDQLYDELLVFLNRLPEQHAEIFVKRLSGYSHFGLSKVQLAAFYHLDKYEFLVLYQLILHRLLTYVIYDSTPTPTLALFAKGLVKEVFLTDSARKTNDLLKQGRSVEEICRIRKLKESTVHDHLIEIAYAHPRFPLNNYVSSEAVSEIGKQIERLESRKLKDIKQALDDRYSYLQIRLVMAVYRAGWQKGVEQ</sequence>
<dbReference type="RefSeq" id="WP_209364858.1">
    <property type="nucleotide sequence ID" value="NZ_CP046956.1"/>
</dbReference>
<keyword evidence="3" id="KW-1185">Reference proteome</keyword>